<reference evidence="1" key="1">
    <citation type="journal article" date="2020" name="Nature">
        <title>Giant virus diversity and host interactions through global metagenomics.</title>
        <authorList>
            <person name="Schulz F."/>
            <person name="Roux S."/>
            <person name="Paez-Espino D."/>
            <person name="Jungbluth S."/>
            <person name="Walsh D.A."/>
            <person name="Denef V.J."/>
            <person name="McMahon K.D."/>
            <person name="Konstantinidis K.T."/>
            <person name="Eloe-Fadrosh E.A."/>
            <person name="Kyrpides N.C."/>
            <person name="Woyke T."/>
        </authorList>
    </citation>
    <scope>NUCLEOTIDE SEQUENCE</scope>
    <source>
        <strain evidence="1">GVMAG-M-3300009068-25</strain>
    </source>
</reference>
<accession>A0A6C0ELF9</accession>
<organism evidence="1">
    <name type="scientific">viral metagenome</name>
    <dbReference type="NCBI Taxonomy" id="1070528"/>
    <lineage>
        <taxon>unclassified sequences</taxon>
        <taxon>metagenomes</taxon>
        <taxon>organismal metagenomes</taxon>
    </lineage>
</organism>
<evidence type="ECO:0000313" key="1">
    <source>
        <dbReference type="EMBL" id="QHT30024.1"/>
    </source>
</evidence>
<dbReference type="EMBL" id="MN738889">
    <property type="protein sequence ID" value="QHT30024.1"/>
    <property type="molecule type" value="Genomic_DNA"/>
</dbReference>
<sequence length="97" mass="11368">MEIDMTLEKPTWADAQGTSYETRFHYTGFGRIDTHAKLYQVFQSNTLFERPFLGGVVSRLYASEYATVTEYSKSPRRWKEDTGIPKYFSERPRPKTT</sequence>
<name>A0A6C0ELF9_9ZZZZ</name>
<proteinExistence type="predicted"/>
<dbReference type="AlphaFoldDB" id="A0A6C0ELF9"/>
<protein>
    <submittedName>
        <fullName evidence="1">Uncharacterized protein</fullName>
    </submittedName>
</protein>